<accession>W7YF14</accession>
<evidence type="ECO:0000313" key="7">
    <source>
        <dbReference type="Proteomes" id="UP000019364"/>
    </source>
</evidence>
<dbReference type="eggNOG" id="COG0419">
    <property type="taxonomic scope" value="Bacteria"/>
</dbReference>
<dbReference type="Proteomes" id="UP000019364">
    <property type="component" value="Unassembled WGS sequence"/>
</dbReference>
<keyword evidence="4" id="KW-0175">Coiled coil</keyword>
<evidence type="ECO:0000256" key="2">
    <source>
        <dbReference type="ARBA" id="ARBA00011322"/>
    </source>
</evidence>
<dbReference type="EMBL" id="BAVZ01000012">
    <property type="protein sequence ID" value="GAF09555.1"/>
    <property type="molecule type" value="Genomic_DNA"/>
</dbReference>
<proteinExistence type="inferred from homology"/>
<dbReference type="STRING" id="1236976.JCM16418_3699"/>
<evidence type="ECO:0000256" key="4">
    <source>
        <dbReference type="SAM" id="Coils"/>
    </source>
</evidence>
<evidence type="ECO:0000256" key="3">
    <source>
        <dbReference type="ARBA" id="ARBA00013368"/>
    </source>
</evidence>
<dbReference type="Gene3D" id="3.40.50.300">
    <property type="entry name" value="P-loop containing nucleotide triphosphate hydrolases"/>
    <property type="match status" value="1"/>
</dbReference>
<evidence type="ECO:0000256" key="1">
    <source>
        <dbReference type="ARBA" id="ARBA00006930"/>
    </source>
</evidence>
<dbReference type="PANTHER" id="PTHR32114:SF2">
    <property type="entry name" value="ABC TRANSPORTER ABCH.3"/>
    <property type="match status" value="1"/>
</dbReference>
<dbReference type="Pfam" id="PF13476">
    <property type="entry name" value="AAA_23"/>
    <property type="match status" value="1"/>
</dbReference>
<sequence>MEKMFINRLTLIGLKKNYSVTFKRGLNYISGPTSTGKSTIAELINYALGSEKHKDYIEVRQSCTDVELEIEIGSKIYKIIRPLFDFDRPVKLFHYKEDEQQFSKDFDLLPVESPANESSLSRFLLNELGFFDIKVVNQTFSFRDIYKFCYLKQTEIDSEDLMKEKNWGPSIKRKPTFEILFNIFDSLLSELKAKIKEQTELIADLEKRKQGVSEFLKNLKLLDLDNYLEKKKEFENRISEKKTALYKLKSDAKQNDVLPGGELEDSIFERRSDIEKYSKEISEHTQYVEKLFLLRNQYQSELGKIEFLLEGSVSLNRYDFEICPSCLNELYPHETGCELCGNNLRSLSEVEQKVYKSESTRLKLRFKKLSTFIDEQNEQIRKLQQKRNEAEIKLHDDEDTLNHLRMEYISPYLEEIEKLNLELGESRNQLKDLDRTLKVIQEFNAMLAKLDTENSLLEKLKKRAKEIEANDIDKDTIVDRVSEVYEGVLKEFDFPKLSNAYIGIKDYLPYVRGRKYDNIGSLGSVTMLTMAYYLSVLIVGIEDQNNHPGLLIIDTPRKNLGADPNQDEEQFKDEIIYNSIIRYFIQLDLDKGDQMQLIIINNGYPEFLSEKHVVAKFDGNGSKGIPYGLIDDLNEI</sequence>
<evidence type="ECO:0000313" key="6">
    <source>
        <dbReference type="EMBL" id="GAF09555.1"/>
    </source>
</evidence>
<dbReference type="PANTHER" id="PTHR32114">
    <property type="entry name" value="ABC TRANSPORTER ABCH.3"/>
    <property type="match status" value="1"/>
</dbReference>
<protein>
    <recommendedName>
        <fullName evidence="3">Nuclease SbcCD subunit C</fullName>
    </recommendedName>
</protein>
<feature type="coiled-coil region" evidence="4">
    <location>
        <begin position="366"/>
        <end position="470"/>
    </location>
</feature>
<gene>
    <name evidence="6" type="ORF">JCM16418_3699</name>
</gene>
<organism evidence="6 7">
    <name type="scientific">Paenibacillus pini JCM 16418</name>
    <dbReference type="NCBI Taxonomy" id="1236976"/>
    <lineage>
        <taxon>Bacteria</taxon>
        <taxon>Bacillati</taxon>
        <taxon>Bacillota</taxon>
        <taxon>Bacilli</taxon>
        <taxon>Bacillales</taxon>
        <taxon>Paenibacillaceae</taxon>
        <taxon>Paenibacillus</taxon>
    </lineage>
</organism>
<feature type="coiled-coil region" evidence="4">
    <location>
        <begin position="188"/>
        <end position="244"/>
    </location>
</feature>
<feature type="domain" description="Rad50/SbcC-type AAA" evidence="5">
    <location>
        <begin position="19"/>
        <end position="249"/>
    </location>
</feature>
<reference evidence="6 7" key="1">
    <citation type="journal article" date="2014" name="Genome Announc.">
        <title>Draft Genome Sequence of Paenibacillus pini JCM 16418T, Isolated from the Rhizosphere of Pine Tree.</title>
        <authorList>
            <person name="Yuki M."/>
            <person name="Oshima K."/>
            <person name="Suda W."/>
            <person name="Oshida Y."/>
            <person name="Kitamura K."/>
            <person name="Iida Y."/>
            <person name="Hattori M."/>
            <person name="Ohkuma M."/>
        </authorList>
    </citation>
    <scope>NUCLEOTIDE SEQUENCE [LARGE SCALE GENOMIC DNA]</scope>
    <source>
        <strain evidence="6 7">JCM 16418</strain>
    </source>
</reference>
<dbReference type="AlphaFoldDB" id="W7YF14"/>
<dbReference type="InterPro" id="IPR038729">
    <property type="entry name" value="Rad50/SbcC_AAA"/>
</dbReference>
<evidence type="ECO:0000259" key="5">
    <source>
        <dbReference type="Pfam" id="PF13476"/>
    </source>
</evidence>
<comment type="subunit">
    <text evidence="2">Heterodimer of SbcC and SbcD.</text>
</comment>
<dbReference type="SUPFAM" id="SSF52540">
    <property type="entry name" value="P-loop containing nucleoside triphosphate hydrolases"/>
    <property type="match status" value="1"/>
</dbReference>
<comment type="similarity">
    <text evidence="1">Belongs to the SMC family. SbcC subfamily.</text>
</comment>
<dbReference type="GO" id="GO:0016887">
    <property type="term" value="F:ATP hydrolysis activity"/>
    <property type="evidence" value="ECO:0007669"/>
    <property type="project" value="InterPro"/>
</dbReference>
<dbReference type="GO" id="GO:0006302">
    <property type="term" value="P:double-strand break repair"/>
    <property type="evidence" value="ECO:0007669"/>
    <property type="project" value="InterPro"/>
</dbReference>
<comment type="caution">
    <text evidence="6">The sequence shown here is derived from an EMBL/GenBank/DDBJ whole genome shotgun (WGS) entry which is preliminary data.</text>
</comment>
<name>W7YF14_9BACL</name>
<dbReference type="InterPro" id="IPR027417">
    <property type="entry name" value="P-loop_NTPase"/>
</dbReference>
<keyword evidence="7" id="KW-1185">Reference proteome</keyword>